<dbReference type="AlphaFoldDB" id="A0A929KYS6"/>
<dbReference type="PROSITE" id="PS51913">
    <property type="entry name" value="HTH_HARE"/>
    <property type="match status" value="1"/>
</dbReference>
<evidence type="ECO:0000256" key="1">
    <source>
        <dbReference type="ARBA" id="ARBA00023163"/>
    </source>
</evidence>
<protein>
    <recommendedName>
        <fullName evidence="2">HTH HARE-type domain-containing protein</fullName>
    </recommendedName>
</protein>
<dbReference type="Proteomes" id="UP000622475">
    <property type="component" value="Unassembled WGS sequence"/>
</dbReference>
<accession>A0A929KYS6</accession>
<evidence type="ECO:0000313" key="3">
    <source>
        <dbReference type="EMBL" id="MBE9663025.1"/>
    </source>
</evidence>
<sequence>MTIKEAILKSLDDRQALANYLEIYNHIIEKKYYDFGSKTPVSTVSAILAEMIRDGDTRIKRIREPGETYLYYLTKNESSIGIEVLTGAADVKQAKVINKSSLAPKTKTYDERSLHKLLSSYLKNTEIYSKTIFHEQSSNKETNQIWTHPDMVGIKFLNLKNKVSRNFLKTVSRMDTFELTSYEIKREITSDTELKKAFFQAVSNSTWANYGYLVAFEFNSALEEEMARLNQSFGIGIMKLGANPYQSKILFQAELRELDFTTIDKLCKINKEFEKFIEQVEKLMTAEDRYLISTEKELAEFCDGYFSNDTEIEKYCKERYIPMQDAV</sequence>
<dbReference type="GO" id="GO:0006355">
    <property type="term" value="P:regulation of DNA-templated transcription"/>
    <property type="evidence" value="ECO:0007669"/>
    <property type="project" value="InterPro"/>
</dbReference>
<comment type="caution">
    <text evidence="3">The sequence shown here is derived from an EMBL/GenBank/DDBJ whole genome shotgun (WGS) entry which is preliminary data.</text>
</comment>
<keyword evidence="4" id="KW-1185">Reference proteome</keyword>
<proteinExistence type="predicted"/>
<name>A0A929KYS6_9SPHI</name>
<dbReference type="InterPro" id="IPR007759">
    <property type="entry name" value="Asxl_HARE-HTH"/>
</dbReference>
<evidence type="ECO:0000313" key="4">
    <source>
        <dbReference type="Proteomes" id="UP000622475"/>
    </source>
</evidence>
<gene>
    <name evidence="3" type="ORF">IRJ16_14135</name>
</gene>
<feature type="domain" description="HTH HARE-type" evidence="2">
    <location>
        <begin position="1"/>
        <end position="73"/>
    </location>
</feature>
<dbReference type="RefSeq" id="WP_194112257.1">
    <property type="nucleotide sequence ID" value="NZ_JADFFL010000005.1"/>
</dbReference>
<evidence type="ECO:0000259" key="2">
    <source>
        <dbReference type="PROSITE" id="PS51913"/>
    </source>
</evidence>
<keyword evidence="1" id="KW-0804">Transcription</keyword>
<organism evidence="3 4">
    <name type="scientific">Mucilaginibacter myungsuensis</name>
    <dbReference type="NCBI Taxonomy" id="649104"/>
    <lineage>
        <taxon>Bacteria</taxon>
        <taxon>Pseudomonadati</taxon>
        <taxon>Bacteroidota</taxon>
        <taxon>Sphingobacteriia</taxon>
        <taxon>Sphingobacteriales</taxon>
        <taxon>Sphingobacteriaceae</taxon>
        <taxon>Mucilaginibacter</taxon>
    </lineage>
</organism>
<reference evidence="3" key="1">
    <citation type="submission" date="2020-10" db="EMBL/GenBank/DDBJ databases">
        <title>Mucilaginibacter mali sp. nov., isolated from rhizosphere soil of apple orchard.</title>
        <authorList>
            <person name="Lee J.-S."/>
            <person name="Kim H.S."/>
            <person name="Kim J.-S."/>
        </authorList>
    </citation>
    <scope>NUCLEOTIDE SEQUENCE</scope>
    <source>
        <strain evidence="3">KCTC 22746</strain>
    </source>
</reference>
<dbReference type="EMBL" id="JADFFL010000005">
    <property type="protein sequence ID" value="MBE9663025.1"/>
    <property type="molecule type" value="Genomic_DNA"/>
</dbReference>